<reference evidence="8" key="1">
    <citation type="submission" date="2021-03" db="EMBL/GenBank/DDBJ databases">
        <title>Draft genome sequence of rust myrtle Austropuccinia psidii MF-1, a brazilian biotype.</title>
        <authorList>
            <person name="Quecine M.C."/>
            <person name="Pachon D.M.R."/>
            <person name="Bonatelli M.L."/>
            <person name="Correr F.H."/>
            <person name="Franceschini L.M."/>
            <person name="Leite T.F."/>
            <person name="Margarido G.R.A."/>
            <person name="Almeida C.A."/>
            <person name="Ferrarezi J.A."/>
            <person name="Labate C.A."/>
        </authorList>
    </citation>
    <scope>NUCLEOTIDE SEQUENCE</scope>
    <source>
        <strain evidence="8">MF-1</strain>
    </source>
</reference>
<feature type="compositionally biased region" description="Basic and acidic residues" evidence="5">
    <location>
        <begin position="407"/>
        <end position="425"/>
    </location>
</feature>
<keyword evidence="1" id="KW-0479">Metal-binding</keyword>
<proteinExistence type="predicted"/>
<dbReference type="AlphaFoldDB" id="A0A9Q3BEK1"/>
<evidence type="ECO:0000313" key="9">
    <source>
        <dbReference type="Proteomes" id="UP000765509"/>
    </source>
</evidence>
<evidence type="ECO:0000259" key="7">
    <source>
        <dbReference type="PROSITE" id="PS50174"/>
    </source>
</evidence>
<feature type="region of interest" description="Disordered" evidence="5">
    <location>
        <begin position="320"/>
        <end position="361"/>
    </location>
</feature>
<gene>
    <name evidence="8" type="ORF">O181_003936</name>
</gene>
<evidence type="ECO:0000259" key="6">
    <source>
        <dbReference type="PROSITE" id="PS50157"/>
    </source>
</evidence>
<feature type="domain" description="G-patch" evidence="7">
    <location>
        <begin position="77"/>
        <end position="123"/>
    </location>
</feature>
<sequence>MTTLADLALAAQRYRAKRSRSQSQSGSSSGYGSILSDSEEENGEDESILGSHDPLQQPVSSTSQPTTCNGEHRKLDITNKGMQLLLKMGWTEGTGLGINETGRKEPIPTPAQTPLLGLGKSTQDAYMLSAAIAKPKELESLVIARETEESRAKREEKVKVVQMREEEREDRLRSFYCAICDKGYTTISQFEEHERSYAHHHARRALEAKQARRAGKPSAEARIEKERKREAKELQRMARAAGVTVQPPRAIPSDITLKVGSTVSKSGFKKAGGWAPITASNTTESQTLAANMPVPFNKTAPGDKPNFSVPKFKSAGFTPISLTQSSSTQGPSGSQDIGPAATQKLHSSGPSPTFVASSSASTSFQPSMNQAASKASTGSTSKFAQIAARLAAQRAAGTLTQKTGPKPKIESFENSELERMLDEGV</sequence>
<dbReference type="GO" id="GO:0008270">
    <property type="term" value="F:zinc ion binding"/>
    <property type="evidence" value="ECO:0007669"/>
    <property type="project" value="UniProtKB-KW"/>
</dbReference>
<evidence type="ECO:0000256" key="3">
    <source>
        <dbReference type="ARBA" id="ARBA00022833"/>
    </source>
</evidence>
<feature type="region of interest" description="Disordered" evidence="5">
    <location>
        <begin position="394"/>
        <end position="425"/>
    </location>
</feature>
<accession>A0A9Q3BEK1</accession>
<feature type="compositionally biased region" description="Low complexity" evidence="5">
    <location>
        <begin position="21"/>
        <end position="33"/>
    </location>
</feature>
<organism evidence="8 9">
    <name type="scientific">Austropuccinia psidii MF-1</name>
    <dbReference type="NCBI Taxonomy" id="1389203"/>
    <lineage>
        <taxon>Eukaryota</taxon>
        <taxon>Fungi</taxon>
        <taxon>Dikarya</taxon>
        <taxon>Basidiomycota</taxon>
        <taxon>Pucciniomycotina</taxon>
        <taxon>Pucciniomycetes</taxon>
        <taxon>Pucciniales</taxon>
        <taxon>Sphaerophragmiaceae</taxon>
        <taxon>Austropuccinia</taxon>
    </lineage>
</organism>
<feature type="compositionally biased region" description="Low complexity" evidence="5">
    <location>
        <begin position="351"/>
        <end position="361"/>
    </location>
</feature>
<dbReference type="Pfam" id="PF01585">
    <property type="entry name" value="G-patch"/>
    <property type="match status" value="1"/>
</dbReference>
<dbReference type="PANTHER" id="PTHR47251:SF1">
    <property type="entry name" value="FINGER DOMAIN PROTEIN, PUTATIVE (AFU_ORTHOLOGUE AFUA_3G04180)-RELATED"/>
    <property type="match status" value="1"/>
</dbReference>
<name>A0A9Q3BEK1_9BASI</name>
<dbReference type="OrthoDB" id="4822at2759"/>
<feature type="compositionally biased region" description="Basic and acidic residues" evidence="5">
    <location>
        <begin position="219"/>
        <end position="229"/>
    </location>
</feature>
<evidence type="ECO:0000256" key="2">
    <source>
        <dbReference type="ARBA" id="ARBA00022771"/>
    </source>
</evidence>
<dbReference type="Pfam" id="PF12171">
    <property type="entry name" value="zf-C2H2_jaz"/>
    <property type="match status" value="1"/>
</dbReference>
<feature type="compositionally biased region" description="Acidic residues" evidence="5">
    <location>
        <begin position="37"/>
        <end position="47"/>
    </location>
</feature>
<dbReference type="PANTHER" id="PTHR47251">
    <property type="entry name" value="FINGER DOMAIN PROTEIN, PUTATIVE (AFU_ORTHOLOGUE AFUA_3G04180)-RELATED"/>
    <property type="match status" value="1"/>
</dbReference>
<evidence type="ECO:0000256" key="5">
    <source>
        <dbReference type="SAM" id="MobiDB-lite"/>
    </source>
</evidence>
<dbReference type="InterPro" id="IPR036236">
    <property type="entry name" value="Znf_C2H2_sf"/>
</dbReference>
<evidence type="ECO:0000256" key="1">
    <source>
        <dbReference type="ARBA" id="ARBA00022723"/>
    </source>
</evidence>
<dbReference type="GO" id="GO:0003676">
    <property type="term" value="F:nucleic acid binding"/>
    <property type="evidence" value="ECO:0007669"/>
    <property type="project" value="InterPro"/>
</dbReference>
<keyword evidence="9" id="KW-1185">Reference proteome</keyword>
<keyword evidence="3" id="KW-0862">Zinc</keyword>
<keyword evidence="2 4" id="KW-0863">Zinc-finger</keyword>
<dbReference type="Proteomes" id="UP000765509">
    <property type="component" value="Unassembled WGS sequence"/>
</dbReference>
<evidence type="ECO:0000256" key="4">
    <source>
        <dbReference type="PROSITE-ProRule" id="PRU00042"/>
    </source>
</evidence>
<dbReference type="InterPro" id="IPR000467">
    <property type="entry name" value="G_patch_dom"/>
</dbReference>
<evidence type="ECO:0008006" key="10">
    <source>
        <dbReference type="Google" id="ProtNLM"/>
    </source>
</evidence>
<dbReference type="InterPro" id="IPR022755">
    <property type="entry name" value="Znf_C2H2_jaz"/>
</dbReference>
<feature type="region of interest" description="Disordered" evidence="5">
    <location>
        <begin position="13"/>
        <end position="74"/>
    </location>
</feature>
<dbReference type="PROSITE" id="PS50174">
    <property type="entry name" value="G_PATCH"/>
    <property type="match status" value="1"/>
</dbReference>
<dbReference type="InterPro" id="IPR013087">
    <property type="entry name" value="Znf_C2H2_type"/>
</dbReference>
<feature type="region of interest" description="Disordered" evidence="5">
    <location>
        <begin position="201"/>
        <end position="229"/>
    </location>
</feature>
<feature type="compositionally biased region" description="Polar residues" evidence="5">
    <location>
        <begin position="57"/>
        <end position="69"/>
    </location>
</feature>
<comment type="caution">
    <text evidence="8">The sequence shown here is derived from an EMBL/GenBank/DDBJ whole genome shotgun (WGS) entry which is preliminary data.</text>
</comment>
<dbReference type="PROSITE" id="PS50157">
    <property type="entry name" value="ZINC_FINGER_C2H2_2"/>
    <property type="match status" value="1"/>
</dbReference>
<feature type="domain" description="C2H2-type" evidence="6">
    <location>
        <begin position="175"/>
        <end position="204"/>
    </location>
</feature>
<dbReference type="SMART" id="SM00443">
    <property type="entry name" value="G_patch"/>
    <property type="match status" value="1"/>
</dbReference>
<feature type="compositionally biased region" description="Low complexity" evidence="5">
    <location>
        <begin position="321"/>
        <end position="335"/>
    </location>
</feature>
<dbReference type="SUPFAM" id="SSF57667">
    <property type="entry name" value="beta-beta-alpha zinc fingers"/>
    <property type="match status" value="1"/>
</dbReference>
<dbReference type="PROSITE" id="PS00028">
    <property type="entry name" value="ZINC_FINGER_C2H2_1"/>
    <property type="match status" value="1"/>
</dbReference>
<dbReference type="EMBL" id="AVOT02000730">
    <property type="protein sequence ID" value="MBW0464221.1"/>
    <property type="molecule type" value="Genomic_DNA"/>
</dbReference>
<feature type="region of interest" description="Disordered" evidence="5">
    <location>
        <begin position="293"/>
        <end position="312"/>
    </location>
</feature>
<protein>
    <recommendedName>
        <fullName evidence="10">G-patch domain-containing protein</fullName>
    </recommendedName>
</protein>
<evidence type="ECO:0000313" key="8">
    <source>
        <dbReference type="EMBL" id="MBW0464221.1"/>
    </source>
</evidence>